<organism evidence="1">
    <name type="scientific">freshwater metagenome</name>
    <dbReference type="NCBI Taxonomy" id="449393"/>
    <lineage>
        <taxon>unclassified sequences</taxon>
        <taxon>metagenomes</taxon>
        <taxon>ecological metagenomes</taxon>
    </lineage>
</organism>
<evidence type="ECO:0000313" key="1">
    <source>
        <dbReference type="EMBL" id="CAB4535195.1"/>
    </source>
</evidence>
<proteinExistence type="predicted"/>
<gene>
    <name evidence="1" type="ORF">UFOPK1380_00710</name>
</gene>
<accession>A0A6J6B8K5</accession>
<dbReference type="AlphaFoldDB" id="A0A6J6B8K5"/>
<reference evidence="1" key="1">
    <citation type="submission" date="2020-05" db="EMBL/GenBank/DDBJ databases">
        <authorList>
            <person name="Chiriac C."/>
            <person name="Salcher M."/>
            <person name="Ghai R."/>
            <person name="Kavagutti S V."/>
        </authorList>
    </citation>
    <scope>NUCLEOTIDE SEQUENCE</scope>
</reference>
<protein>
    <submittedName>
        <fullName evidence="1">Unannotated protein</fullName>
    </submittedName>
</protein>
<dbReference type="EMBL" id="CAEZSC010000036">
    <property type="protein sequence ID" value="CAB4535195.1"/>
    <property type="molecule type" value="Genomic_DNA"/>
</dbReference>
<name>A0A6J6B8K5_9ZZZZ</name>
<sequence>MPAPVAILAASIFVTIPPLPTPEEPTPPTSTSLKALTDATSATRFAPACVGGAS</sequence>